<dbReference type="Proteomes" id="UP000216752">
    <property type="component" value="Chromosome"/>
</dbReference>
<evidence type="ECO:0000256" key="1">
    <source>
        <dbReference type="SAM" id="SignalP"/>
    </source>
</evidence>
<proteinExistence type="predicted"/>
<sequence>MNLKPLKALSAAVLLLGIFSGSAFAAEKTGMQTQKPIVIQEQGAFSAGGSVITTPGTFDPTKIADPKGQTLHGDHASVFYQIPAKARKYPLVFLHGAGQSARTWQTTPDGREGFQNIFLRRNYSVYLIDQPRRGQAGRSTVAGTISATTDDQMWFDMFRLGEWPNFFSGVQFPKDDESLNQYFRQMTPNTAAYDSDVVSNALTAALDKIGPSILVTHSQGGGPGWLTAMKSKNVKAVVAYEPGSQFVFPEGEVPEDMPSGTGTLKGYPVPLKDFMQLTKMPIIVYYGDNIPTEISDNPGQDNWRVRLKMARIWADTINRHGGDATLVHLPEVGIYGNTHFMFSDLNNVQIADLLSKWLKDKGLD</sequence>
<dbReference type="PANTHER" id="PTHR43194">
    <property type="entry name" value="HYDROLASE ALPHA/BETA FOLD FAMILY"/>
    <property type="match status" value="1"/>
</dbReference>
<feature type="signal peptide" evidence="1">
    <location>
        <begin position="1"/>
        <end position="25"/>
    </location>
</feature>
<protein>
    <recommendedName>
        <fullName evidence="2">AB hydrolase-1 domain-containing protein</fullName>
    </recommendedName>
</protein>
<dbReference type="RefSeq" id="WP_094606170.1">
    <property type="nucleotide sequence ID" value="NZ_CP155573.1"/>
</dbReference>
<dbReference type="InterPro" id="IPR000073">
    <property type="entry name" value="AB_hydrolase_1"/>
</dbReference>
<feature type="domain" description="AB hydrolase-1" evidence="2">
    <location>
        <begin position="91"/>
        <end position="265"/>
    </location>
</feature>
<dbReference type="CDD" id="cd12810">
    <property type="entry name" value="Esterase_713_like-3"/>
    <property type="match status" value="1"/>
</dbReference>
<dbReference type="SUPFAM" id="SSF53474">
    <property type="entry name" value="alpha/beta-Hydrolases"/>
    <property type="match status" value="1"/>
</dbReference>
<dbReference type="EMBL" id="CP155573">
    <property type="protein sequence ID" value="XFO67790.1"/>
    <property type="molecule type" value="Genomic_DNA"/>
</dbReference>
<gene>
    <name evidence="3" type="ORF">SPSIL_040090</name>
</gene>
<dbReference type="PANTHER" id="PTHR43194:SF4">
    <property type="entry name" value="AB HYDROLASE-1 DOMAIN-CONTAINING PROTEIN"/>
    <property type="match status" value="1"/>
</dbReference>
<accession>A0ABZ3IQ54</accession>
<organism evidence="3 4">
    <name type="scientific">Sporomusa silvacetica DSM 10669</name>
    <dbReference type="NCBI Taxonomy" id="1123289"/>
    <lineage>
        <taxon>Bacteria</taxon>
        <taxon>Bacillati</taxon>
        <taxon>Bacillota</taxon>
        <taxon>Negativicutes</taxon>
        <taxon>Selenomonadales</taxon>
        <taxon>Sporomusaceae</taxon>
        <taxon>Sporomusa</taxon>
    </lineage>
</organism>
<name>A0ABZ3IQ54_9FIRM</name>
<keyword evidence="4" id="KW-1185">Reference proteome</keyword>
<dbReference type="Pfam" id="PF12697">
    <property type="entry name" value="Abhydrolase_6"/>
    <property type="match status" value="1"/>
</dbReference>
<dbReference type="Gene3D" id="3.40.50.1820">
    <property type="entry name" value="alpha/beta hydrolase"/>
    <property type="match status" value="1"/>
</dbReference>
<feature type="chain" id="PRO_5046449837" description="AB hydrolase-1 domain-containing protein" evidence="1">
    <location>
        <begin position="26"/>
        <end position="364"/>
    </location>
</feature>
<evidence type="ECO:0000313" key="4">
    <source>
        <dbReference type="Proteomes" id="UP000216752"/>
    </source>
</evidence>
<dbReference type="InterPro" id="IPR029058">
    <property type="entry name" value="AB_hydrolase_fold"/>
</dbReference>
<evidence type="ECO:0000259" key="2">
    <source>
        <dbReference type="Pfam" id="PF12697"/>
    </source>
</evidence>
<evidence type="ECO:0000313" key="3">
    <source>
        <dbReference type="EMBL" id="XFO67790.1"/>
    </source>
</evidence>
<reference evidence="3" key="1">
    <citation type="submission" date="2024-05" db="EMBL/GenBank/DDBJ databases">
        <title>Isolation and characterization of Sporomusa carbonis sp. nov., a carboxydotrophic hydrogenogen in the genus of Sporomusa isolated from a charcoal burning pile.</title>
        <authorList>
            <person name="Boeer T."/>
            <person name="Rosenbaum F."/>
            <person name="Eysell L."/>
            <person name="Mueller V."/>
            <person name="Daniel R."/>
            <person name="Poehlein A."/>
        </authorList>
    </citation>
    <scope>NUCLEOTIDE SEQUENCE [LARGE SCALE GENOMIC DNA]</scope>
    <source>
        <strain evidence="3">DSM 10669</strain>
    </source>
</reference>
<dbReference type="InterPro" id="IPR050228">
    <property type="entry name" value="Carboxylesterase_BioH"/>
</dbReference>
<keyword evidence="1" id="KW-0732">Signal</keyword>